<dbReference type="RefSeq" id="XP_024918193.1">
    <property type="nucleotide sequence ID" value="XM_025062425.1"/>
</dbReference>
<dbReference type="OMA" id="RVLMWAE"/>
<dbReference type="GeneID" id="103389841"/>
<dbReference type="InterPro" id="IPR043145">
    <property type="entry name" value="Znf_ZZ_sf"/>
</dbReference>
<dbReference type="Gene3D" id="3.30.60.90">
    <property type="match status" value="1"/>
</dbReference>
<dbReference type="GO" id="GO:0099536">
    <property type="term" value="P:synaptic signaling"/>
    <property type="evidence" value="ECO:0007669"/>
    <property type="project" value="TreeGrafter"/>
</dbReference>
<evidence type="ECO:0000313" key="7">
    <source>
        <dbReference type="Ensembl" id="ENSCSEP00000014203.1"/>
    </source>
</evidence>
<dbReference type="Pfam" id="PF09068">
    <property type="entry name" value="EF-hand_2"/>
    <property type="match status" value="1"/>
</dbReference>
<evidence type="ECO:0000256" key="4">
    <source>
        <dbReference type="PROSITE-ProRule" id="PRU00228"/>
    </source>
</evidence>
<dbReference type="InParanoid" id="A0A3P8VFX0"/>
<dbReference type="OrthoDB" id="10014385at2759"/>
<dbReference type="InterPro" id="IPR011992">
    <property type="entry name" value="EF-hand-dom_pair"/>
</dbReference>
<dbReference type="InterPro" id="IPR015154">
    <property type="entry name" value="EF-hand_dom_typ2"/>
</dbReference>
<dbReference type="Pfam" id="PF00569">
    <property type="entry name" value="ZZ"/>
    <property type="match status" value="1"/>
</dbReference>
<feature type="domain" description="ZZ-type" evidence="6">
    <location>
        <begin position="222"/>
        <end position="278"/>
    </location>
</feature>
<dbReference type="AlphaFoldDB" id="A0A3P8VFX0"/>
<feature type="region of interest" description="Disordered" evidence="5">
    <location>
        <begin position="338"/>
        <end position="368"/>
    </location>
</feature>
<evidence type="ECO:0000313" key="8">
    <source>
        <dbReference type="Proteomes" id="UP000265120"/>
    </source>
</evidence>
<dbReference type="SUPFAM" id="SSF47473">
    <property type="entry name" value="EF-hand"/>
    <property type="match status" value="2"/>
</dbReference>
<dbReference type="InterPro" id="IPR050774">
    <property type="entry name" value="KCMF1/Dystrophin"/>
</dbReference>
<dbReference type="Proteomes" id="UP000265120">
    <property type="component" value="Chromosome 14"/>
</dbReference>
<dbReference type="InterPro" id="IPR000433">
    <property type="entry name" value="Znf_ZZ"/>
</dbReference>
<reference evidence="7" key="2">
    <citation type="submission" date="2025-08" db="UniProtKB">
        <authorList>
            <consortium name="Ensembl"/>
        </authorList>
    </citation>
    <scope>IDENTIFICATION</scope>
</reference>
<dbReference type="SUPFAM" id="SSF57850">
    <property type="entry name" value="RING/U-box"/>
    <property type="match status" value="1"/>
</dbReference>
<dbReference type="Gene3D" id="1.10.238.10">
    <property type="entry name" value="EF-hand"/>
    <property type="match status" value="1"/>
</dbReference>
<feature type="region of interest" description="Disordered" evidence="5">
    <location>
        <begin position="554"/>
        <end position="595"/>
    </location>
</feature>
<evidence type="ECO:0000259" key="6">
    <source>
        <dbReference type="PROSITE" id="PS50135"/>
    </source>
</evidence>
<dbReference type="GeneTree" id="ENSGT00940000162403"/>
<dbReference type="Gene3D" id="6.10.140.70">
    <property type="match status" value="1"/>
</dbReference>
<dbReference type="GO" id="GO:0005886">
    <property type="term" value="C:plasma membrane"/>
    <property type="evidence" value="ECO:0007669"/>
    <property type="project" value="TreeGrafter"/>
</dbReference>
<protein>
    <submittedName>
        <fullName evidence="7">Dystrotelin</fullName>
    </submittedName>
</protein>
<dbReference type="GO" id="GO:0008270">
    <property type="term" value="F:zinc ion binding"/>
    <property type="evidence" value="ECO:0007669"/>
    <property type="project" value="UniProtKB-KW"/>
</dbReference>
<keyword evidence="3" id="KW-0862">Zinc</keyword>
<keyword evidence="8" id="KW-1185">Reference proteome</keyword>
<dbReference type="InterPro" id="IPR015153">
    <property type="entry name" value="EF-hand_dom_typ1"/>
</dbReference>
<reference evidence="7 8" key="1">
    <citation type="journal article" date="2014" name="Nat. Genet.">
        <title>Whole-genome sequence of a flatfish provides insights into ZW sex chromosome evolution and adaptation to a benthic lifestyle.</title>
        <authorList>
            <person name="Chen S."/>
            <person name="Zhang G."/>
            <person name="Shao C."/>
            <person name="Huang Q."/>
            <person name="Liu G."/>
            <person name="Zhang P."/>
            <person name="Song W."/>
            <person name="An N."/>
            <person name="Chalopin D."/>
            <person name="Volff J.N."/>
            <person name="Hong Y."/>
            <person name="Li Q."/>
            <person name="Sha Z."/>
            <person name="Zhou H."/>
            <person name="Xie M."/>
            <person name="Yu Q."/>
            <person name="Liu Y."/>
            <person name="Xiang H."/>
            <person name="Wang N."/>
            <person name="Wu K."/>
            <person name="Yang C."/>
            <person name="Zhou Q."/>
            <person name="Liao X."/>
            <person name="Yang L."/>
            <person name="Hu Q."/>
            <person name="Zhang J."/>
            <person name="Meng L."/>
            <person name="Jin L."/>
            <person name="Tian Y."/>
            <person name="Lian J."/>
            <person name="Yang J."/>
            <person name="Miao G."/>
            <person name="Liu S."/>
            <person name="Liang Z."/>
            <person name="Yan F."/>
            <person name="Li Y."/>
            <person name="Sun B."/>
            <person name="Zhang H."/>
            <person name="Zhang J."/>
            <person name="Zhu Y."/>
            <person name="Du M."/>
            <person name="Zhao Y."/>
            <person name="Schartl M."/>
            <person name="Tang Q."/>
            <person name="Wang J."/>
        </authorList>
    </citation>
    <scope>NUCLEOTIDE SEQUENCE</scope>
</reference>
<dbReference type="PANTHER" id="PTHR12268">
    <property type="entry name" value="E3 UBIQUITIN-PROTEIN LIGASE KCMF1"/>
    <property type="match status" value="1"/>
</dbReference>
<keyword evidence="2 4" id="KW-0863">Zinc-finger</keyword>
<feature type="region of interest" description="Disordered" evidence="5">
    <location>
        <begin position="441"/>
        <end position="460"/>
    </location>
</feature>
<dbReference type="PANTHER" id="PTHR12268:SF18">
    <property type="entry name" value="DYSTROTELIN"/>
    <property type="match status" value="1"/>
</dbReference>
<keyword evidence="1" id="KW-0479">Metal-binding</keyword>
<name>A0A3P8VFX0_CYNSE</name>
<dbReference type="Pfam" id="PF09069">
    <property type="entry name" value="EF-hand_3"/>
    <property type="match status" value="1"/>
</dbReference>
<feature type="region of interest" description="Disordered" evidence="5">
    <location>
        <begin position="467"/>
        <end position="526"/>
    </location>
</feature>
<dbReference type="CTD" id="391475"/>
<evidence type="ECO:0000256" key="3">
    <source>
        <dbReference type="ARBA" id="ARBA00022833"/>
    </source>
</evidence>
<evidence type="ECO:0000256" key="5">
    <source>
        <dbReference type="SAM" id="MobiDB-lite"/>
    </source>
</evidence>
<dbReference type="PROSITE" id="PS01357">
    <property type="entry name" value="ZF_ZZ_1"/>
    <property type="match status" value="1"/>
</dbReference>
<evidence type="ECO:0000256" key="2">
    <source>
        <dbReference type="ARBA" id="ARBA00022771"/>
    </source>
</evidence>
<accession>A0A3P8VFX0</accession>
<dbReference type="SMART" id="SM00291">
    <property type="entry name" value="ZnF_ZZ"/>
    <property type="match status" value="1"/>
</dbReference>
<dbReference type="PROSITE" id="PS50135">
    <property type="entry name" value="ZF_ZZ_2"/>
    <property type="match status" value="1"/>
</dbReference>
<feature type="compositionally biased region" description="Basic and acidic residues" evidence="5">
    <location>
        <begin position="573"/>
        <end position="595"/>
    </location>
</feature>
<dbReference type="GO" id="GO:0045202">
    <property type="term" value="C:synapse"/>
    <property type="evidence" value="ECO:0007669"/>
    <property type="project" value="GOC"/>
</dbReference>
<feature type="compositionally biased region" description="Basic and acidic residues" evidence="5">
    <location>
        <begin position="359"/>
        <end position="368"/>
    </location>
</feature>
<organism evidence="7 8">
    <name type="scientific">Cynoglossus semilaevis</name>
    <name type="common">Tongue sole</name>
    <dbReference type="NCBI Taxonomy" id="244447"/>
    <lineage>
        <taxon>Eukaryota</taxon>
        <taxon>Metazoa</taxon>
        <taxon>Chordata</taxon>
        <taxon>Craniata</taxon>
        <taxon>Vertebrata</taxon>
        <taxon>Euteleostomi</taxon>
        <taxon>Actinopterygii</taxon>
        <taxon>Neopterygii</taxon>
        <taxon>Teleostei</taxon>
        <taxon>Neoteleostei</taxon>
        <taxon>Acanthomorphata</taxon>
        <taxon>Carangaria</taxon>
        <taxon>Pleuronectiformes</taxon>
        <taxon>Pleuronectoidei</taxon>
        <taxon>Cynoglossidae</taxon>
        <taxon>Cynoglossinae</taxon>
        <taxon>Cynoglossus</taxon>
    </lineage>
</organism>
<feature type="compositionally biased region" description="Polar residues" evidence="5">
    <location>
        <begin position="342"/>
        <end position="357"/>
    </location>
</feature>
<reference evidence="7" key="3">
    <citation type="submission" date="2025-09" db="UniProtKB">
        <authorList>
            <consortium name="Ensembl"/>
        </authorList>
    </citation>
    <scope>IDENTIFICATION</scope>
</reference>
<proteinExistence type="predicted"/>
<feature type="compositionally biased region" description="Polar residues" evidence="5">
    <location>
        <begin position="479"/>
        <end position="493"/>
    </location>
</feature>
<evidence type="ECO:0000256" key="1">
    <source>
        <dbReference type="ARBA" id="ARBA00022723"/>
    </source>
</evidence>
<dbReference type="RefSeq" id="XP_024918192.1">
    <property type="nucleotide sequence ID" value="XM_025062424.1"/>
</dbReference>
<dbReference type="STRING" id="244447.ENSCSEP00000014203"/>
<sequence>MDLDSIEGLNNIRPSVYRVALKLLSLQKLCHLDVVSSRHITAAFQAVGRAPQGEDLELSREEVTQVISRIFQSVSHEDPNQVYPPEAPEEAGDLLLMTFDQADVGGFSQEFLQTVLVALSSDHLISKYRALLAICQKRSGAGSGLISRSGLRFLLTYLSKIPAVVQEGEVFGAVVDAVDACFEGVTTSSVSAAHAMSWLKSEPRLLLWLPTLYRLSVSQNVQHRIRCHTCRMYPITGLRYRCLRCVNVHMCQSCFLSQRERRRHKKHHPLMEYCTPVTWTESLSSLARRARHILLPQRRQREDTKKWGVPEETEDRAPAGFADADVCPSCRSTSSPCPPTSVGQSLDNSDSPKQQVATPEEKSDTLRDDIVNLQRDKWLLEQEVKAWRLTVQSEQGLLEDRCYQMEVTMETLRQQNLRLQGALSQTLIKLETKPQTLTTDSDIIIPQATTDPEDRKDQILPPTVHYNSAQTTSDHEDNQSPAPTVYSETLQTTSDHEDPDQSPSPTIHWELDPEDQDQSPSPTIHQGEHQTLSYNEEDQSPSPTIYCETLYINSDPEEHDQSPGPTIHQGLDSGDKDQSLSPKVHHETSEPCVQRSDDDVHERFCHQMRENEVAEDDGKCSAEEQIEKAVDRLKKELEAQRHTGDRKWAGLVVAAEQVGGAVHSLVDALMWDKHGKTQVTETFTDKILFYNFK</sequence>
<dbReference type="Ensembl" id="ENSCSET00000014370.1">
    <property type="protein sequence ID" value="ENSCSEP00000014203.1"/>
    <property type="gene ID" value="ENSCSEG00000009143.1"/>
</dbReference>